<name>A0A151MPY2_ALLMI</name>
<keyword evidence="3" id="KW-1185">Reference proteome</keyword>
<evidence type="ECO:0000313" key="2">
    <source>
        <dbReference type="EMBL" id="KYO26479.1"/>
    </source>
</evidence>
<dbReference type="Proteomes" id="UP000050525">
    <property type="component" value="Unassembled WGS sequence"/>
</dbReference>
<organism evidence="2 3">
    <name type="scientific">Alligator mississippiensis</name>
    <name type="common">American alligator</name>
    <dbReference type="NCBI Taxonomy" id="8496"/>
    <lineage>
        <taxon>Eukaryota</taxon>
        <taxon>Metazoa</taxon>
        <taxon>Chordata</taxon>
        <taxon>Craniata</taxon>
        <taxon>Vertebrata</taxon>
        <taxon>Euteleostomi</taxon>
        <taxon>Archelosauria</taxon>
        <taxon>Archosauria</taxon>
        <taxon>Crocodylia</taxon>
        <taxon>Alligatoridae</taxon>
        <taxon>Alligatorinae</taxon>
        <taxon>Alligator</taxon>
    </lineage>
</organism>
<comment type="caution">
    <text evidence="2">The sequence shown here is derived from an EMBL/GenBank/DDBJ whole genome shotgun (WGS) entry which is preliminary data.</text>
</comment>
<feature type="compositionally biased region" description="Basic and acidic residues" evidence="1">
    <location>
        <begin position="180"/>
        <end position="224"/>
    </location>
</feature>
<sequence>MCNVFARTLPSLWNIKKKTNTKTSCKFRAKGQVQDRNKAQWMLFKNKYQVKKEMGMGIPVITWQRDYRKPDPQRLDTKPLDPLWEHISHCLEEHGMGNEGEETPDPESRVEGPGRANRVAYLGVRVPAASGEQHPESKQPQTCFRSVCLVQVGRKPAASSCTRNFELAPEESQQPGDSWDAGKDQHQEKSWHAKESRPGGKCLHAEEEGLHEERQHTRESRHSG</sequence>
<evidence type="ECO:0000313" key="3">
    <source>
        <dbReference type="Proteomes" id="UP000050525"/>
    </source>
</evidence>
<reference evidence="2 3" key="1">
    <citation type="journal article" date="2012" name="Genome Biol.">
        <title>Sequencing three crocodilian genomes to illuminate the evolution of archosaurs and amniotes.</title>
        <authorList>
            <person name="St John J.A."/>
            <person name="Braun E.L."/>
            <person name="Isberg S.R."/>
            <person name="Miles L.G."/>
            <person name="Chong A.Y."/>
            <person name="Gongora J."/>
            <person name="Dalzell P."/>
            <person name="Moran C."/>
            <person name="Bed'hom B."/>
            <person name="Abzhanov A."/>
            <person name="Burgess S.C."/>
            <person name="Cooksey A.M."/>
            <person name="Castoe T.A."/>
            <person name="Crawford N.G."/>
            <person name="Densmore L.D."/>
            <person name="Drew J.C."/>
            <person name="Edwards S.V."/>
            <person name="Faircloth B.C."/>
            <person name="Fujita M.K."/>
            <person name="Greenwold M.J."/>
            <person name="Hoffmann F.G."/>
            <person name="Howard J.M."/>
            <person name="Iguchi T."/>
            <person name="Janes D.E."/>
            <person name="Khan S.Y."/>
            <person name="Kohno S."/>
            <person name="de Koning A.J."/>
            <person name="Lance S.L."/>
            <person name="McCarthy F.M."/>
            <person name="McCormack J.E."/>
            <person name="Merchant M.E."/>
            <person name="Peterson D.G."/>
            <person name="Pollock D.D."/>
            <person name="Pourmand N."/>
            <person name="Raney B.J."/>
            <person name="Roessler K.A."/>
            <person name="Sanford J.R."/>
            <person name="Sawyer R.H."/>
            <person name="Schmidt C.J."/>
            <person name="Triplett E.W."/>
            <person name="Tuberville T.D."/>
            <person name="Venegas-Anaya M."/>
            <person name="Howard J.T."/>
            <person name="Jarvis E.D."/>
            <person name="Guillette L.J.Jr."/>
            <person name="Glenn T.C."/>
            <person name="Green R.E."/>
            <person name="Ray D.A."/>
        </authorList>
    </citation>
    <scope>NUCLEOTIDE SEQUENCE [LARGE SCALE GENOMIC DNA]</scope>
    <source>
        <strain evidence="2">KSC_2009_1</strain>
    </source>
</reference>
<protein>
    <submittedName>
        <fullName evidence="2">Uncharacterized protein</fullName>
    </submittedName>
</protein>
<accession>A0A151MPY2</accession>
<gene>
    <name evidence="2" type="ORF">Y1Q_0017196</name>
</gene>
<proteinExistence type="predicted"/>
<feature type="region of interest" description="Disordered" evidence="1">
    <location>
        <begin position="164"/>
        <end position="224"/>
    </location>
</feature>
<dbReference type="EMBL" id="AKHW03005477">
    <property type="protein sequence ID" value="KYO26479.1"/>
    <property type="molecule type" value="Genomic_DNA"/>
</dbReference>
<evidence type="ECO:0000256" key="1">
    <source>
        <dbReference type="SAM" id="MobiDB-lite"/>
    </source>
</evidence>
<dbReference type="AlphaFoldDB" id="A0A151MPY2"/>